<dbReference type="EMBL" id="GL732570">
    <property type="protein sequence ID" value="EFX76098.1"/>
    <property type="molecule type" value="Genomic_DNA"/>
</dbReference>
<gene>
    <name evidence="1" type="ORF">DAPPUDRAFT_249341</name>
</gene>
<dbReference type="AlphaFoldDB" id="E9GWG5"/>
<accession>E9GWG5</accession>
<protein>
    <submittedName>
        <fullName evidence="1">Uncharacterized protein</fullName>
    </submittedName>
</protein>
<dbReference type="HOGENOM" id="CLU_1898342_0_0_1"/>
<name>E9GWG5_DAPPU</name>
<proteinExistence type="predicted"/>
<evidence type="ECO:0000313" key="2">
    <source>
        <dbReference type="Proteomes" id="UP000000305"/>
    </source>
</evidence>
<organism evidence="1 2">
    <name type="scientific">Daphnia pulex</name>
    <name type="common">Water flea</name>
    <dbReference type="NCBI Taxonomy" id="6669"/>
    <lineage>
        <taxon>Eukaryota</taxon>
        <taxon>Metazoa</taxon>
        <taxon>Ecdysozoa</taxon>
        <taxon>Arthropoda</taxon>
        <taxon>Crustacea</taxon>
        <taxon>Branchiopoda</taxon>
        <taxon>Diplostraca</taxon>
        <taxon>Cladocera</taxon>
        <taxon>Anomopoda</taxon>
        <taxon>Daphniidae</taxon>
        <taxon>Daphnia</taxon>
    </lineage>
</organism>
<reference evidence="1 2" key="1">
    <citation type="journal article" date="2011" name="Science">
        <title>The ecoresponsive genome of Daphnia pulex.</title>
        <authorList>
            <person name="Colbourne J.K."/>
            <person name="Pfrender M.E."/>
            <person name="Gilbert D."/>
            <person name="Thomas W.K."/>
            <person name="Tucker A."/>
            <person name="Oakley T.H."/>
            <person name="Tokishita S."/>
            <person name="Aerts A."/>
            <person name="Arnold G.J."/>
            <person name="Basu M.K."/>
            <person name="Bauer D.J."/>
            <person name="Caceres C.E."/>
            <person name="Carmel L."/>
            <person name="Casola C."/>
            <person name="Choi J.H."/>
            <person name="Detter J.C."/>
            <person name="Dong Q."/>
            <person name="Dusheyko S."/>
            <person name="Eads B.D."/>
            <person name="Frohlich T."/>
            <person name="Geiler-Samerotte K.A."/>
            <person name="Gerlach D."/>
            <person name="Hatcher P."/>
            <person name="Jogdeo S."/>
            <person name="Krijgsveld J."/>
            <person name="Kriventseva E.V."/>
            <person name="Kultz D."/>
            <person name="Laforsch C."/>
            <person name="Lindquist E."/>
            <person name="Lopez J."/>
            <person name="Manak J.R."/>
            <person name="Muller J."/>
            <person name="Pangilinan J."/>
            <person name="Patwardhan R.P."/>
            <person name="Pitluck S."/>
            <person name="Pritham E.J."/>
            <person name="Rechtsteiner A."/>
            <person name="Rho M."/>
            <person name="Rogozin I.B."/>
            <person name="Sakarya O."/>
            <person name="Salamov A."/>
            <person name="Schaack S."/>
            <person name="Shapiro H."/>
            <person name="Shiga Y."/>
            <person name="Skalitzky C."/>
            <person name="Smith Z."/>
            <person name="Souvorov A."/>
            <person name="Sung W."/>
            <person name="Tang Z."/>
            <person name="Tsuchiya D."/>
            <person name="Tu H."/>
            <person name="Vos H."/>
            <person name="Wang M."/>
            <person name="Wolf Y.I."/>
            <person name="Yamagata H."/>
            <person name="Yamada T."/>
            <person name="Ye Y."/>
            <person name="Shaw J.R."/>
            <person name="Andrews J."/>
            <person name="Crease T.J."/>
            <person name="Tang H."/>
            <person name="Lucas S.M."/>
            <person name="Robertson H.M."/>
            <person name="Bork P."/>
            <person name="Koonin E.V."/>
            <person name="Zdobnov E.M."/>
            <person name="Grigoriev I.V."/>
            <person name="Lynch M."/>
            <person name="Boore J.L."/>
        </authorList>
    </citation>
    <scope>NUCLEOTIDE SEQUENCE [LARGE SCALE GENOMIC DNA]</scope>
</reference>
<evidence type="ECO:0000313" key="1">
    <source>
        <dbReference type="EMBL" id="EFX76098.1"/>
    </source>
</evidence>
<keyword evidence="2" id="KW-1185">Reference proteome</keyword>
<dbReference type="InParanoid" id="E9GWG5"/>
<dbReference type="KEGG" id="dpx:DAPPUDRAFT_249341"/>
<sequence length="134" mass="15224">MEVVVPDSNLNFDYKAHAHRNTNARHCEWLLAHEQPVFHLGSKDLVFGDVYLDQLIMRFQQSDSESDDAATATVTFDYVEAMSFPSAVKPMWEEVFDCRSHETPCHLSCWDGFVSTLSGNSNDSGWPTYTTILD</sequence>
<dbReference type="Proteomes" id="UP000000305">
    <property type="component" value="Unassembled WGS sequence"/>
</dbReference>